<dbReference type="GO" id="GO:0035527">
    <property type="term" value="F:3-hydroxypropionate dehydrogenase (NADP+) activity"/>
    <property type="evidence" value="ECO:0007669"/>
    <property type="project" value="UniProtKB-EC"/>
</dbReference>
<dbReference type="InterPro" id="IPR029479">
    <property type="entry name" value="Nitroreductase"/>
</dbReference>
<evidence type="ECO:0000313" key="3">
    <source>
        <dbReference type="Proteomes" id="UP001597277"/>
    </source>
</evidence>
<name>A0ABW4L004_9MICO</name>
<dbReference type="InterPro" id="IPR050461">
    <property type="entry name" value="Nitroreductase_HadB/RutE"/>
</dbReference>
<dbReference type="NCBIfam" id="NF003768">
    <property type="entry name" value="PRK05365.1"/>
    <property type="match status" value="1"/>
</dbReference>
<dbReference type="PANTHER" id="PTHR43543">
    <property type="entry name" value="MALONIC SEMIALDEHYDE REDUCTASE RUTE-RELATED"/>
    <property type="match status" value="1"/>
</dbReference>
<dbReference type="Gene3D" id="3.40.109.10">
    <property type="entry name" value="NADH Oxidase"/>
    <property type="match status" value="1"/>
</dbReference>
<keyword evidence="2" id="KW-0560">Oxidoreductase</keyword>
<protein>
    <submittedName>
        <fullName evidence="2">Malonic semialdehyde reductase</fullName>
        <ecNumber evidence="2">1.1.1.298</ecNumber>
    </submittedName>
</protein>
<evidence type="ECO:0000313" key="2">
    <source>
        <dbReference type="EMBL" id="MFD1716600.1"/>
    </source>
</evidence>
<feature type="domain" description="Nitroreductase" evidence="1">
    <location>
        <begin position="26"/>
        <end position="183"/>
    </location>
</feature>
<reference evidence="3" key="1">
    <citation type="journal article" date="2019" name="Int. J. Syst. Evol. Microbiol.">
        <title>The Global Catalogue of Microorganisms (GCM) 10K type strain sequencing project: providing services to taxonomists for standard genome sequencing and annotation.</title>
        <authorList>
            <consortium name="The Broad Institute Genomics Platform"/>
            <consortium name="The Broad Institute Genome Sequencing Center for Infectious Disease"/>
            <person name="Wu L."/>
            <person name="Ma J."/>
        </authorList>
    </citation>
    <scope>NUCLEOTIDE SEQUENCE [LARGE SCALE GENOMIC DNA]</scope>
    <source>
        <strain evidence="3">JCM 17130</strain>
    </source>
</reference>
<dbReference type="PANTHER" id="PTHR43543:SF1">
    <property type="entry name" value="MALONIC SEMIALDEHYDE REDUCTASE RUTE-RELATED"/>
    <property type="match status" value="1"/>
</dbReference>
<keyword evidence="3" id="KW-1185">Reference proteome</keyword>
<dbReference type="EMBL" id="JBHUEE010000001">
    <property type="protein sequence ID" value="MFD1716600.1"/>
    <property type="molecule type" value="Genomic_DNA"/>
</dbReference>
<comment type="caution">
    <text evidence="2">The sequence shown here is derived from an EMBL/GenBank/DDBJ whole genome shotgun (WGS) entry which is preliminary data.</text>
</comment>
<dbReference type="Pfam" id="PF00881">
    <property type="entry name" value="Nitroreductase"/>
    <property type="match status" value="1"/>
</dbReference>
<sequence length="209" mass="23452">MTEIETRTTVPALDQDARAVLFSEAHTTNTFTSEPVDPDLVRRVYEDVRWAPTSMNIQPLRMTVLADREIREEVVTHVWEANRAKTSAAPLSLVVAYDPDWHEHLPHLAPHRTGARETFADHPDRREAMARQNTWLQLGYLILGLRAHGLHVGPMVGLDAAGVDSVVHRENGWRTLCVVNVGHAPDPEDPAAQRPRAGRLEFDQACQVL</sequence>
<dbReference type="SUPFAM" id="SSF55469">
    <property type="entry name" value="FMN-dependent nitroreductase-like"/>
    <property type="match status" value="1"/>
</dbReference>
<dbReference type="Proteomes" id="UP001597277">
    <property type="component" value="Unassembled WGS sequence"/>
</dbReference>
<dbReference type="EC" id="1.1.1.298" evidence="2"/>
<accession>A0ABW4L004</accession>
<gene>
    <name evidence="2" type="ORF">ACFSE6_02045</name>
</gene>
<organism evidence="2 3">
    <name type="scientific">Georgenia deserti</name>
    <dbReference type="NCBI Taxonomy" id="2093781"/>
    <lineage>
        <taxon>Bacteria</taxon>
        <taxon>Bacillati</taxon>
        <taxon>Actinomycetota</taxon>
        <taxon>Actinomycetes</taxon>
        <taxon>Micrococcales</taxon>
        <taxon>Bogoriellaceae</taxon>
        <taxon>Georgenia</taxon>
    </lineage>
</organism>
<dbReference type="InterPro" id="IPR000415">
    <property type="entry name" value="Nitroreductase-like"/>
</dbReference>
<dbReference type="RefSeq" id="WP_388002031.1">
    <property type="nucleotide sequence ID" value="NZ_JBHUEE010000001.1"/>
</dbReference>
<proteinExistence type="predicted"/>
<evidence type="ECO:0000259" key="1">
    <source>
        <dbReference type="Pfam" id="PF00881"/>
    </source>
</evidence>